<dbReference type="SUPFAM" id="SSF56019">
    <property type="entry name" value="The spindle assembly checkpoint protein mad2"/>
    <property type="match status" value="1"/>
</dbReference>
<keyword evidence="3" id="KW-0132">Cell division</keyword>
<accession>A0A0C2WJ59</accession>
<evidence type="ECO:0000256" key="1">
    <source>
        <dbReference type="ARBA" id="ARBA00004123"/>
    </source>
</evidence>
<reference evidence="8 9" key="1">
    <citation type="submission" date="2014-04" db="EMBL/GenBank/DDBJ databases">
        <authorList>
            <consortium name="DOE Joint Genome Institute"/>
            <person name="Kuo A."/>
            <person name="Zuccaro A."/>
            <person name="Kohler A."/>
            <person name="Nagy L.G."/>
            <person name="Floudas D."/>
            <person name="Copeland A."/>
            <person name="Barry K.W."/>
            <person name="Cichocki N."/>
            <person name="Veneault-Fourrey C."/>
            <person name="LaButti K."/>
            <person name="Lindquist E.A."/>
            <person name="Lipzen A."/>
            <person name="Lundell T."/>
            <person name="Morin E."/>
            <person name="Murat C."/>
            <person name="Sun H."/>
            <person name="Tunlid A."/>
            <person name="Henrissat B."/>
            <person name="Grigoriev I.V."/>
            <person name="Hibbett D.S."/>
            <person name="Martin F."/>
            <person name="Nordberg H.P."/>
            <person name="Cantor M.N."/>
            <person name="Hua S.X."/>
        </authorList>
    </citation>
    <scope>NUCLEOTIDE SEQUENCE [LARGE SCALE GENOMIC DNA]</scope>
    <source>
        <strain evidence="8 9">MAFF 305830</strain>
    </source>
</reference>
<organism evidence="8 9">
    <name type="scientific">Serendipita vermifera MAFF 305830</name>
    <dbReference type="NCBI Taxonomy" id="933852"/>
    <lineage>
        <taxon>Eukaryota</taxon>
        <taxon>Fungi</taxon>
        <taxon>Dikarya</taxon>
        <taxon>Basidiomycota</taxon>
        <taxon>Agaricomycotina</taxon>
        <taxon>Agaricomycetes</taxon>
        <taxon>Sebacinales</taxon>
        <taxon>Serendipitaceae</taxon>
        <taxon>Serendipita</taxon>
    </lineage>
</organism>
<reference evidence="9" key="2">
    <citation type="submission" date="2015-01" db="EMBL/GenBank/DDBJ databases">
        <title>Evolutionary Origins and Diversification of the Mycorrhizal Mutualists.</title>
        <authorList>
            <consortium name="DOE Joint Genome Institute"/>
            <consortium name="Mycorrhizal Genomics Consortium"/>
            <person name="Kohler A."/>
            <person name="Kuo A."/>
            <person name="Nagy L.G."/>
            <person name="Floudas D."/>
            <person name="Copeland A."/>
            <person name="Barry K.W."/>
            <person name="Cichocki N."/>
            <person name="Veneault-Fourrey C."/>
            <person name="LaButti K."/>
            <person name="Lindquist E.A."/>
            <person name="Lipzen A."/>
            <person name="Lundell T."/>
            <person name="Morin E."/>
            <person name="Murat C."/>
            <person name="Riley R."/>
            <person name="Ohm R."/>
            <person name="Sun H."/>
            <person name="Tunlid A."/>
            <person name="Henrissat B."/>
            <person name="Grigoriev I.V."/>
            <person name="Hibbett D.S."/>
            <person name="Martin F."/>
        </authorList>
    </citation>
    <scope>NUCLEOTIDE SEQUENCE [LARGE SCALE GENOMIC DNA]</scope>
    <source>
        <strain evidence="9">MAFF 305830</strain>
    </source>
</reference>
<feature type="domain" description="HORMA" evidence="7">
    <location>
        <begin position="1"/>
        <end position="204"/>
    </location>
</feature>
<dbReference type="HOGENOM" id="CLU_1190512_0_0_1"/>
<dbReference type="PANTHER" id="PTHR11842">
    <property type="entry name" value="MITOTIC SPINDLE ASSEMBLY CHECKPOINT PROTEIN MAD2"/>
    <property type="match status" value="1"/>
</dbReference>
<evidence type="ECO:0000256" key="2">
    <source>
        <dbReference type="ARBA" id="ARBA00010348"/>
    </source>
</evidence>
<dbReference type="Pfam" id="PF02301">
    <property type="entry name" value="HORMA"/>
    <property type="match status" value="1"/>
</dbReference>
<gene>
    <name evidence="8" type="ORF">M408DRAFT_192693</name>
</gene>
<dbReference type="Proteomes" id="UP000054097">
    <property type="component" value="Unassembled WGS sequence"/>
</dbReference>
<dbReference type="InterPro" id="IPR045091">
    <property type="entry name" value="Mad2-like"/>
</dbReference>
<dbReference type="EMBL" id="KN824306">
    <property type="protein sequence ID" value="KIM26393.1"/>
    <property type="molecule type" value="Genomic_DNA"/>
</dbReference>
<dbReference type="InterPro" id="IPR036570">
    <property type="entry name" value="HORMA_dom_sf"/>
</dbReference>
<comment type="subcellular location">
    <subcellularLocation>
        <location evidence="1">Nucleus</location>
    </subcellularLocation>
</comment>
<comment type="similarity">
    <text evidence="2">Belongs to the MAD2 family.</text>
</comment>
<evidence type="ECO:0000259" key="7">
    <source>
        <dbReference type="PROSITE" id="PS50815"/>
    </source>
</evidence>
<evidence type="ECO:0000256" key="3">
    <source>
        <dbReference type="ARBA" id="ARBA00022618"/>
    </source>
</evidence>
<dbReference type="InterPro" id="IPR003511">
    <property type="entry name" value="HORMA_dom"/>
</dbReference>
<sequence length="233" mass="26408">MTKHEQIIELLYYSIHSILFHRTVYTREEFDITPKFGQTQYIVADYNVRNYIDTFLVQVDEWLESKEITHLVLVILSKDDGTTLERWTFDVTSKTPVFVTPGKPNATTQESTGDIAVPNVLKQIVAATTSLPDLPSPGVFTLQAYVATETGPEGEWRDVTETATLPFENGVETQEVLPCQSIRFQLTPPRRSYEESRHKTMMSISCSLHWTTSAPLSHYSGCLSTIPVSLRVF</sequence>
<keyword evidence="6" id="KW-0131">Cell cycle</keyword>
<proteinExistence type="inferred from homology"/>
<evidence type="ECO:0000256" key="6">
    <source>
        <dbReference type="ARBA" id="ARBA00023306"/>
    </source>
</evidence>
<evidence type="ECO:0000256" key="4">
    <source>
        <dbReference type="ARBA" id="ARBA00022776"/>
    </source>
</evidence>
<dbReference type="PROSITE" id="PS50815">
    <property type="entry name" value="HORMA"/>
    <property type="match status" value="1"/>
</dbReference>
<dbReference type="OrthoDB" id="1806at2759"/>
<keyword evidence="4" id="KW-0498">Mitosis</keyword>
<dbReference type="Gene3D" id="3.30.900.10">
    <property type="entry name" value="HORMA domain"/>
    <property type="match status" value="1"/>
</dbReference>
<dbReference type="GO" id="GO:0005654">
    <property type="term" value="C:nucleoplasm"/>
    <property type="evidence" value="ECO:0007669"/>
    <property type="project" value="TreeGrafter"/>
</dbReference>
<evidence type="ECO:0000256" key="5">
    <source>
        <dbReference type="ARBA" id="ARBA00023242"/>
    </source>
</evidence>
<evidence type="ECO:0000313" key="8">
    <source>
        <dbReference type="EMBL" id="KIM26393.1"/>
    </source>
</evidence>
<dbReference type="AlphaFoldDB" id="A0A0C2WJ59"/>
<dbReference type="GO" id="GO:0007094">
    <property type="term" value="P:mitotic spindle assembly checkpoint signaling"/>
    <property type="evidence" value="ECO:0007669"/>
    <property type="project" value="TreeGrafter"/>
</dbReference>
<name>A0A0C2WJ59_SERVB</name>
<dbReference type="STRING" id="933852.A0A0C2WJ59"/>
<keyword evidence="5" id="KW-0539">Nucleus</keyword>
<dbReference type="GO" id="GO:0005737">
    <property type="term" value="C:cytoplasm"/>
    <property type="evidence" value="ECO:0007669"/>
    <property type="project" value="TreeGrafter"/>
</dbReference>
<dbReference type="GO" id="GO:0051301">
    <property type="term" value="P:cell division"/>
    <property type="evidence" value="ECO:0007669"/>
    <property type="project" value="UniProtKB-KW"/>
</dbReference>
<dbReference type="PANTHER" id="PTHR11842:SF11">
    <property type="entry name" value="MITOTIC SPINDLE ASSEMBLY CHECKPOINT PROTEIN MAD2A"/>
    <property type="match status" value="1"/>
</dbReference>
<dbReference type="GO" id="GO:0000776">
    <property type="term" value="C:kinetochore"/>
    <property type="evidence" value="ECO:0007669"/>
    <property type="project" value="TreeGrafter"/>
</dbReference>
<protein>
    <recommendedName>
        <fullName evidence="7">HORMA domain-containing protein</fullName>
    </recommendedName>
</protein>
<evidence type="ECO:0000313" key="9">
    <source>
        <dbReference type="Proteomes" id="UP000054097"/>
    </source>
</evidence>
<keyword evidence="9" id="KW-1185">Reference proteome</keyword>